<name>A0A5Z1J7C9_LISMN</name>
<reference evidence="4 6" key="2">
    <citation type="submission" date="2020-06" db="EMBL/GenBank/DDBJ databases">
        <title>Two Listeria outbreaks in Switzerland in 2018 and 2020.</title>
        <authorList>
            <person name="Stevens M.J.A."/>
            <person name="Bloemberg G."/>
            <person name="Nusch-Inderbinnen M."/>
            <person name="Stephan R."/>
        </authorList>
    </citation>
    <scope>NUCLEOTIDE SEQUENCE [LARGE SCALE GENOMIC DNA]</scope>
    <source>
        <strain evidence="4 6">N18-0707</strain>
    </source>
</reference>
<dbReference type="PROSITE" id="PS50943">
    <property type="entry name" value="HTH_CROC1"/>
    <property type="match status" value="1"/>
</dbReference>
<dbReference type="InterPro" id="IPR010982">
    <property type="entry name" value="Lambda_DNA-bd_dom_sf"/>
</dbReference>
<dbReference type="Proteomes" id="UP000368512">
    <property type="component" value="Unassembled WGS sequence"/>
</dbReference>
<organism evidence="3 5">
    <name type="scientific">Listeria monocytogenes</name>
    <dbReference type="NCBI Taxonomy" id="1639"/>
    <lineage>
        <taxon>Bacteria</taxon>
        <taxon>Bacillati</taxon>
        <taxon>Bacillota</taxon>
        <taxon>Bacilli</taxon>
        <taxon>Bacillales</taxon>
        <taxon>Listeriaceae</taxon>
        <taxon>Listeria</taxon>
    </lineage>
</organism>
<gene>
    <name evidence="3" type="ORF">DQ70_03130</name>
    <name evidence="4" type="ORF">HZJ64_13030</name>
</gene>
<dbReference type="InterPro" id="IPR001387">
    <property type="entry name" value="Cro/C1-type_HTH"/>
</dbReference>
<evidence type="ECO:0000313" key="5">
    <source>
        <dbReference type="Proteomes" id="UP000368512"/>
    </source>
</evidence>
<evidence type="ECO:0000259" key="2">
    <source>
        <dbReference type="PROSITE" id="PS50943"/>
    </source>
</evidence>
<dbReference type="Pfam" id="PF01381">
    <property type="entry name" value="HTH_3"/>
    <property type="match status" value="1"/>
</dbReference>
<dbReference type="SMART" id="SM00530">
    <property type="entry name" value="HTH_XRE"/>
    <property type="match status" value="1"/>
</dbReference>
<dbReference type="EMBL" id="AAAJWF010000001">
    <property type="protein sequence ID" value="EAC7479676.1"/>
    <property type="molecule type" value="Genomic_DNA"/>
</dbReference>
<dbReference type="CDD" id="cd00093">
    <property type="entry name" value="HTH_XRE"/>
    <property type="match status" value="1"/>
</dbReference>
<dbReference type="RefSeq" id="WP_003724637.1">
    <property type="nucleotide sequence ID" value="NC_021827.1"/>
</dbReference>
<proteinExistence type="predicted"/>
<comment type="caution">
    <text evidence="3">The sequence shown here is derived from an EMBL/GenBank/DDBJ whole genome shotgun (WGS) entry which is preliminary data.</text>
</comment>
<dbReference type="PANTHER" id="PTHR46558:SF4">
    <property type="entry name" value="DNA-BIDING PHAGE PROTEIN"/>
    <property type="match status" value="1"/>
</dbReference>
<feature type="domain" description="HTH cro/C1-type" evidence="2">
    <location>
        <begin position="7"/>
        <end position="65"/>
    </location>
</feature>
<dbReference type="Proteomes" id="UP000544530">
    <property type="component" value="Unassembled WGS sequence"/>
</dbReference>
<dbReference type="SUPFAM" id="SSF47413">
    <property type="entry name" value="lambda repressor-like DNA-binding domains"/>
    <property type="match status" value="1"/>
</dbReference>
<dbReference type="PANTHER" id="PTHR46558">
    <property type="entry name" value="TRACRIPTIONAL REGULATORY PROTEIN-RELATED-RELATED"/>
    <property type="match status" value="1"/>
</dbReference>
<evidence type="ECO:0000313" key="4">
    <source>
        <dbReference type="EMBL" id="NYA02760.1"/>
    </source>
</evidence>
<evidence type="ECO:0000256" key="1">
    <source>
        <dbReference type="ARBA" id="ARBA00023125"/>
    </source>
</evidence>
<evidence type="ECO:0000313" key="6">
    <source>
        <dbReference type="Proteomes" id="UP000544530"/>
    </source>
</evidence>
<accession>A0A5Z1J7C9</accession>
<evidence type="ECO:0000313" key="3">
    <source>
        <dbReference type="EMBL" id="EAC7479676.1"/>
    </source>
</evidence>
<dbReference type="EMBL" id="JACAVN010000010">
    <property type="protein sequence ID" value="NYA02760.1"/>
    <property type="molecule type" value="Genomic_DNA"/>
</dbReference>
<protein>
    <submittedName>
        <fullName evidence="4">Helix-turn-helix transcriptional regulator</fullName>
    </submittedName>
    <submittedName>
        <fullName evidence="3">XRE family transcriptional regulator</fullName>
    </submittedName>
</protein>
<reference evidence="3 5" key="1">
    <citation type="submission" date="2018-06" db="EMBL/GenBank/DDBJ databases">
        <authorList>
            <consortium name="GenomeTrakr: Next Generation Sequencing Network for Food Pathogen Tracability"/>
        </authorList>
    </citation>
    <scope>NUCLEOTIDE SEQUENCE [LARGE SCALE GENOMIC DNA]</scope>
    <source>
        <strain evidence="3 5">CFSAN008042</strain>
    </source>
</reference>
<sequence>MAIGDNIRKFRKLKGMTQKELGLALGFDKKTADIRIAQYESGTRKPKEDMINDLSKIFDIRTDALTTPNIDSYVGLMHTLFSIEDTYGLKIIDGDDGISLKLDKNSKSFHTLYDSFLSWQKEAEKFENEEITLEEYNHWRFNYPKVEAEKTKSKRDQSK</sequence>
<dbReference type="KEGG" id="lmv:Y193_10280"/>
<dbReference type="Gene3D" id="1.10.260.40">
    <property type="entry name" value="lambda repressor-like DNA-binding domains"/>
    <property type="match status" value="1"/>
</dbReference>
<dbReference type="AlphaFoldDB" id="A0A5Z1J7C9"/>
<dbReference type="GO" id="GO:0003677">
    <property type="term" value="F:DNA binding"/>
    <property type="evidence" value="ECO:0007669"/>
    <property type="project" value="UniProtKB-KW"/>
</dbReference>
<keyword evidence="1" id="KW-0238">DNA-binding</keyword>